<feature type="transmembrane region" description="Helical" evidence="8">
    <location>
        <begin position="172"/>
        <end position="205"/>
    </location>
</feature>
<keyword evidence="4" id="KW-0808">Transferase</keyword>
<keyword evidence="6 8" id="KW-1133">Transmembrane helix</keyword>
<feature type="transmembrane region" description="Helical" evidence="8">
    <location>
        <begin position="316"/>
        <end position="335"/>
    </location>
</feature>
<reference evidence="10 11" key="1">
    <citation type="journal article" date="2015" name="Nature">
        <title>rRNA introns, odd ribosomes, and small enigmatic genomes across a large radiation of phyla.</title>
        <authorList>
            <person name="Brown C.T."/>
            <person name="Hug L.A."/>
            <person name="Thomas B.C."/>
            <person name="Sharon I."/>
            <person name="Castelle C.J."/>
            <person name="Singh A."/>
            <person name="Wilkins M.J."/>
            <person name="Williams K.H."/>
            <person name="Banfield J.F."/>
        </authorList>
    </citation>
    <scope>NUCLEOTIDE SEQUENCE [LARGE SCALE GENOMIC DNA]</scope>
</reference>
<evidence type="ECO:0000313" key="10">
    <source>
        <dbReference type="EMBL" id="KKS97243.1"/>
    </source>
</evidence>
<protein>
    <recommendedName>
        <fullName evidence="9">Glycosyltransferase RgtA/B/C/D-like domain-containing protein</fullName>
    </recommendedName>
</protein>
<dbReference type="GO" id="GO:0005886">
    <property type="term" value="C:plasma membrane"/>
    <property type="evidence" value="ECO:0007669"/>
    <property type="project" value="UniProtKB-SubCell"/>
</dbReference>
<comment type="caution">
    <text evidence="10">The sequence shown here is derived from an EMBL/GenBank/DDBJ whole genome shotgun (WGS) entry which is preliminary data.</text>
</comment>
<dbReference type="STRING" id="1618578.UV74_C0013G0365"/>
<dbReference type="Pfam" id="PF13231">
    <property type="entry name" value="PMT_2"/>
    <property type="match status" value="1"/>
</dbReference>
<feature type="domain" description="Glycosyltransferase RgtA/B/C/D-like" evidence="9">
    <location>
        <begin position="78"/>
        <end position="232"/>
    </location>
</feature>
<evidence type="ECO:0000256" key="2">
    <source>
        <dbReference type="ARBA" id="ARBA00022475"/>
    </source>
</evidence>
<evidence type="ECO:0000256" key="7">
    <source>
        <dbReference type="ARBA" id="ARBA00023136"/>
    </source>
</evidence>
<dbReference type="GO" id="GO:0009103">
    <property type="term" value="P:lipopolysaccharide biosynthetic process"/>
    <property type="evidence" value="ECO:0007669"/>
    <property type="project" value="UniProtKB-ARBA"/>
</dbReference>
<dbReference type="Proteomes" id="UP000034090">
    <property type="component" value="Unassembled WGS sequence"/>
</dbReference>
<dbReference type="PANTHER" id="PTHR33908:SF11">
    <property type="entry name" value="MEMBRANE PROTEIN"/>
    <property type="match status" value="1"/>
</dbReference>
<keyword evidence="7 8" id="KW-0472">Membrane</keyword>
<feature type="transmembrane region" description="Helical" evidence="8">
    <location>
        <begin position="372"/>
        <end position="390"/>
    </location>
</feature>
<comment type="subcellular location">
    <subcellularLocation>
        <location evidence="1">Cell membrane</location>
        <topology evidence="1">Multi-pass membrane protein</topology>
    </subcellularLocation>
</comment>
<keyword evidence="5 8" id="KW-0812">Transmembrane</keyword>
<organism evidence="10 11">
    <name type="scientific">Candidatus Woesebacteria bacterium GW2011_GWB1_43_14</name>
    <dbReference type="NCBI Taxonomy" id="1618578"/>
    <lineage>
        <taxon>Bacteria</taxon>
        <taxon>Candidatus Woeseibacteriota</taxon>
    </lineage>
</organism>
<evidence type="ECO:0000256" key="5">
    <source>
        <dbReference type="ARBA" id="ARBA00022692"/>
    </source>
</evidence>
<evidence type="ECO:0000256" key="8">
    <source>
        <dbReference type="SAM" id="Phobius"/>
    </source>
</evidence>
<feature type="transmembrane region" description="Helical" evidence="8">
    <location>
        <begin position="94"/>
        <end position="114"/>
    </location>
</feature>
<dbReference type="EMBL" id="LCFQ01000013">
    <property type="protein sequence ID" value="KKS97243.1"/>
    <property type="molecule type" value="Genomic_DNA"/>
</dbReference>
<accession>A0A0G1GEF0</accession>
<keyword evidence="2" id="KW-1003">Cell membrane</keyword>
<dbReference type="GO" id="GO:0016763">
    <property type="term" value="F:pentosyltransferase activity"/>
    <property type="evidence" value="ECO:0007669"/>
    <property type="project" value="TreeGrafter"/>
</dbReference>
<gene>
    <name evidence="10" type="ORF">UV74_C0013G0365</name>
</gene>
<evidence type="ECO:0000256" key="4">
    <source>
        <dbReference type="ARBA" id="ARBA00022679"/>
    </source>
</evidence>
<evidence type="ECO:0000256" key="6">
    <source>
        <dbReference type="ARBA" id="ARBA00022989"/>
    </source>
</evidence>
<evidence type="ECO:0000256" key="3">
    <source>
        <dbReference type="ARBA" id="ARBA00022676"/>
    </source>
</evidence>
<feature type="transmembrane region" description="Helical" evidence="8">
    <location>
        <begin position="217"/>
        <end position="235"/>
    </location>
</feature>
<proteinExistence type="predicted"/>
<evidence type="ECO:0000313" key="11">
    <source>
        <dbReference type="Proteomes" id="UP000034090"/>
    </source>
</evidence>
<dbReference type="AlphaFoldDB" id="A0A0G1GEF0"/>
<dbReference type="PANTHER" id="PTHR33908">
    <property type="entry name" value="MANNOSYLTRANSFERASE YKCB-RELATED"/>
    <property type="match status" value="1"/>
</dbReference>
<name>A0A0G1GEF0_9BACT</name>
<dbReference type="InterPro" id="IPR050297">
    <property type="entry name" value="LipidA_mod_glycosyltrf_83"/>
</dbReference>
<dbReference type="InterPro" id="IPR038731">
    <property type="entry name" value="RgtA/B/C-like"/>
</dbReference>
<feature type="transmembrane region" description="Helical" evidence="8">
    <location>
        <begin position="397"/>
        <end position="416"/>
    </location>
</feature>
<keyword evidence="3" id="KW-0328">Glycosyltransferase</keyword>
<feature type="transmembrane region" description="Helical" evidence="8">
    <location>
        <begin position="148"/>
        <end position="166"/>
    </location>
</feature>
<evidence type="ECO:0000256" key="1">
    <source>
        <dbReference type="ARBA" id="ARBA00004651"/>
    </source>
</evidence>
<sequence length="549" mass="62922">MVQERLIFMKTNKYLVAIVVLSLVLRVWDLGNIPPHLSSDEASLGYNAYSILKTGRDEYGKLFPIIFKSFGDYKPGLYIYFSVPVVAILGLTEFAIRLPSAIMGGVAVVLVYFLSKNILNSRKMGLFTAFALSINPWHIHFSRGAWEANLAFTLTIAGILAFLLSFEKRKWLYMSALFFGLTLVAYQGAKLTSLISLVALILIYFKDLKQIDKQTLAGSFFVGLIISSPIIYSFFVGQTGRLEVFSIFSYPRESWYVDKLLSEGEEQRGSASYLLYHSELLSFFQGIVGRWFNHFSGRFLFFQGDWENSRHGIPGLGQLLFADLLALLIGTFYLIKSKSIATKSKLLLMMLFLLSPLPAALSRSQVNAVRSMNMILPLVIILGIGMNYMFAQKRWVFLYFAMYIFSFIYFVDAYFVHLPVHNVRSWNWGYREMVNYVLIVESDYDEIQIQQSYRQPYIYFLFYGGYDPSSYQKTSHLLENEFGDVGLVESFDKYVFKSINWPVGETDKRILYIGDEVTIARELGSSKNYVLEKEIKYLDGTTAFMAIHD</sequence>
<evidence type="ECO:0000259" key="9">
    <source>
        <dbReference type="Pfam" id="PF13231"/>
    </source>
</evidence>